<dbReference type="PATRIC" id="fig|33995.3.peg.3369"/>
<feature type="domain" description="Transposase TnpC homeodomain" evidence="3">
    <location>
        <begin position="45"/>
        <end position="119"/>
    </location>
</feature>
<protein>
    <submittedName>
        <fullName evidence="4">Transposase C of IS166 homeodomain protein</fullName>
    </submittedName>
</protein>
<dbReference type="InterPro" id="IPR024474">
    <property type="entry name" value="Znf_dom_IS66"/>
</dbReference>
<dbReference type="InterPro" id="IPR024463">
    <property type="entry name" value="Transposase_TnpC_homeodom"/>
</dbReference>
<evidence type="ECO:0000259" key="3">
    <source>
        <dbReference type="Pfam" id="PF13007"/>
    </source>
</evidence>
<feature type="coiled-coil region" evidence="1">
    <location>
        <begin position="8"/>
        <end position="82"/>
    </location>
</feature>
<dbReference type="Proteomes" id="UP000037566">
    <property type="component" value="Unassembled WGS sequence"/>
</dbReference>
<proteinExistence type="predicted"/>
<accession>A0A0M0EDR4</accession>
<keyword evidence="5" id="KW-1185">Reference proteome</keyword>
<evidence type="ECO:0000313" key="4">
    <source>
        <dbReference type="EMBL" id="KON63412.1"/>
    </source>
</evidence>
<dbReference type="AlphaFoldDB" id="A0A0M0EDR4"/>
<dbReference type="Pfam" id="PF13005">
    <property type="entry name" value="zf-IS66"/>
    <property type="match status" value="1"/>
</dbReference>
<dbReference type="EMBL" id="LHUQ01000029">
    <property type="protein sequence ID" value="KON63412.1"/>
    <property type="molecule type" value="Genomic_DNA"/>
</dbReference>
<name>A0A0M0EDR4_KOMEU</name>
<reference evidence="4" key="1">
    <citation type="submission" date="2015-08" db="EMBL/GenBank/DDBJ databases">
        <title>Draft genome sequence of Komagataeibacter europaeus CECT 8546 a cellulose producer strain from vinegar produced by the traditional method.</title>
        <authorList>
            <person name="Poehlein A."/>
            <person name="Valera M.J."/>
            <person name="Haack F.S."/>
            <person name="Mas A."/>
            <person name="Daniel R."/>
            <person name="Streit W.R."/>
            <person name="Mateo E."/>
        </authorList>
    </citation>
    <scope>NUCLEOTIDE SEQUENCE [LARGE SCALE GENOMIC DNA]</scope>
    <source>
        <strain evidence="4">CECT 8546</strain>
    </source>
</reference>
<feature type="domain" description="Transposase IS66 zinc-finger binding" evidence="2">
    <location>
        <begin position="124"/>
        <end position="154"/>
    </location>
</feature>
<evidence type="ECO:0000259" key="2">
    <source>
        <dbReference type="Pfam" id="PF13005"/>
    </source>
</evidence>
<organism evidence="4 5">
    <name type="scientific">Komagataeibacter europaeus</name>
    <name type="common">Gluconacetobacter europaeus</name>
    <dbReference type="NCBI Taxonomy" id="33995"/>
    <lineage>
        <taxon>Bacteria</taxon>
        <taxon>Pseudomonadati</taxon>
        <taxon>Pseudomonadota</taxon>
        <taxon>Alphaproteobacteria</taxon>
        <taxon>Acetobacterales</taxon>
        <taxon>Acetobacteraceae</taxon>
        <taxon>Komagataeibacter</taxon>
    </lineage>
</organism>
<keyword evidence="4" id="KW-0238">DNA-binding</keyword>
<keyword evidence="1" id="KW-0175">Coiled coil</keyword>
<dbReference type="GO" id="GO:0003677">
    <property type="term" value="F:DNA binding"/>
    <property type="evidence" value="ECO:0007669"/>
    <property type="project" value="UniProtKB-KW"/>
</dbReference>
<gene>
    <name evidence="4" type="ORF">KOEU_30380</name>
</gene>
<keyword evidence="4" id="KW-0371">Homeobox</keyword>
<comment type="caution">
    <text evidence="4">The sequence shown here is derived from an EMBL/GenBank/DDBJ whole genome shotgun (WGS) entry which is preliminary data.</text>
</comment>
<evidence type="ECO:0000256" key="1">
    <source>
        <dbReference type="SAM" id="Coils"/>
    </source>
</evidence>
<dbReference type="Pfam" id="PF13007">
    <property type="entry name" value="LZ_Tnp_IS66"/>
    <property type="match status" value="1"/>
</dbReference>
<evidence type="ECO:0000313" key="5">
    <source>
        <dbReference type="Proteomes" id="UP000037566"/>
    </source>
</evidence>
<sequence length="171" mass="18586">MTGDTDDIIALRAALAAAEARAQVAELRATDAEARAASAEAQVAHLKHLIARMRQDRFGASSERGRRLLAQLELELEELETTLAEDAPENAADPAVCATAPRNNRGRQPLRADLPRERVVIPSPTQCPCCGSDRLSKLGESVTETLEVIPRQFKMGWTASMRHQCAMLGSE</sequence>
<dbReference type="STRING" id="33995.KOEU_30380"/>
<dbReference type="RefSeq" id="WP_053323873.1">
    <property type="nucleotide sequence ID" value="NZ_LHUQ01000029.1"/>
</dbReference>